<reference evidence="10 11" key="1">
    <citation type="submission" date="2012-02" db="EMBL/GenBank/DDBJ databases">
        <title>Shotgun genome sequence of Phaeospirillum photometricum DSM 122.</title>
        <authorList>
            <person name="Duquesne K."/>
            <person name="Sturgis J."/>
        </authorList>
    </citation>
    <scope>NUCLEOTIDE SEQUENCE [LARGE SCALE GENOMIC DNA]</scope>
    <source>
        <strain evidence="11">DSM122</strain>
    </source>
</reference>
<dbReference type="OrthoDB" id="9804207at2"/>
<keyword evidence="5 7" id="KW-0560">Oxidoreductase</keyword>
<dbReference type="CDD" id="cd02135">
    <property type="entry name" value="YdjA-like"/>
    <property type="match status" value="1"/>
</dbReference>
<dbReference type="HOGENOM" id="CLU_070764_5_0_5"/>
<keyword evidence="3 7" id="KW-0288">FMN</keyword>
<accession>H6SIT4</accession>
<dbReference type="RefSeq" id="WP_014413351.1">
    <property type="nucleotide sequence ID" value="NC_017059.1"/>
</dbReference>
<dbReference type="EMBL" id="HE663493">
    <property type="protein sequence ID" value="CCG06711.1"/>
    <property type="molecule type" value="Genomic_DNA"/>
</dbReference>
<evidence type="ECO:0000256" key="8">
    <source>
        <dbReference type="PIRSR" id="PIRSR000232-1"/>
    </source>
</evidence>
<dbReference type="eggNOG" id="COG0778">
    <property type="taxonomic scope" value="Bacteria"/>
</dbReference>
<dbReference type="AlphaFoldDB" id="H6SIT4"/>
<gene>
    <name evidence="10" type="ORF">RSPPHO_00085</name>
</gene>
<keyword evidence="2 7" id="KW-0285">Flavoprotein</keyword>
<dbReference type="Pfam" id="PF00881">
    <property type="entry name" value="Nitroreductase"/>
    <property type="match status" value="1"/>
</dbReference>
<dbReference type="EC" id="1.-.-.-" evidence="7"/>
<dbReference type="PATRIC" id="fig|1150469.3.peg.128"/>
<proteinExistence type="inferred from homology"/>
<dbReference type="PANTHER" id="PTHR43821">
    <property type="entry name" value="NAD(P)H NITROREDUCTASE YDJA-RELATED"/>
    <property type="match status" value="1"/>
</dbReference>
<sequence length="183" mass="19299">MDALTLLLERRSCAALTAPAPEGAALTTLLKAALRVPDHKRLRPYEFLIASGEGLDRLGALFARAAQAAGQDEAKVERAARLPHRAPLVVVVVARSRPSDGVTPFDQQLTAGCAVMAMQMAAQALGFGGIWRSGWLMDDPTVAEGLGLGEGDRIVGFLYLGTPVQAPTTALPDVDPNGFVRTL</sequence>
<dbReference type="PIRSF" id="PIRSF000232">
    <property type="entry name" value="YdjA"/>
    <property type="match status" value="1"/>
</dbReference>
<dbReference type="GO" id="GO:0016491">
    <property type="term" value="F:oxidoreductase activity"/>
    <property type="evidence" value="ECO:0007669"/>
    <property type="project" value="UniProtKB-UniRule"/>
</dbReference>
<keyword evidence="6 7" id="KW-0520">NAD</keyword>
<feature type="domain" description="Nitroreductase" evidence="9">
    <location>
        <begin position="8"/>
        <end position="161"/>
    </location>
</feature>
<name>H6SIT4_PARPM</name>
<evidence type="ECO:0000256" key="4">
    <source>
        <dbReference type="ARBA" id="ARBA00022857"/>
    </source>
</evidence>
<dbReference type="PANTHER" id="PTHR43821:SF1">
    <property type="entry name" value="NAD(P)H NITROREDUCTASE YDJA-RELATED"/>
    <property type="match status" value="1"/>
</dbReference>
<organism evidence="10 11">
    <name type="scientific">Pararhodospirillum photometricum DSM 122</name>
    <dbReference type="NCBI Taxonomy" id="1150469"/>
    <lineage>
        <taxon>Bacteria</taxon>
        <taxon>Pseudomonadati</taxon>
        <taxon>Pseudomonadota</taxon>
        <taxon>Alphaproteobacteria</taxon>
        <taxon>Rhodospirillales</taxon>
        <taxon>Rhodospirillaceae</taxon>
        <taxon>Pararhodospirillum</taxon>
    </lineage>
</organism>
<evidence type="ECO:0000256" key="3">
    <source>
        <dbReference type="ARBA" id="ARBA00022643"/>
    </source>
</evidence>
<feature type="binding site" description="in other chain" evidence="8">
    <location>
        <begin position="10"/>
        <end position="12"/>
    </location>
    <ligand>
        <name>FMN</name>
        <dbReference type="ChEBI" id="CHEBI:58210"/>
        <note>ligand shared between dimeric partners</note>
    </ligand>
</feature>
<evidence type="ECO:0000313" key="11">
    <source>
        <dbReference type="Proteomes" id="UP000033220"/>
    </source>
</evidence>
<dbReference type="Proteomes" id="UP000033220">
    <property type="component" value="Chromosome DSM 122"/>
</dbReference>
<evidence type="ECO:0000256" key="2">
    <source>
        <dbReference type="ARBA" id="ARBA00022630"/>
    </source>
</evidence>
<comment type="cofactor">
    <cofactor evidence="8">
        <name>FMN</name>
        <dbReference type="ChEBI" id="CHEBI:58210"/>
    </cofactor>
    <text evidence="8">Binds 1 FMN per subunit.</text>
</comment>
<feature type="binding site" evidence="8">
    <location>
        <position position="39"/>
    </location>
    <ligand>
        <name>FMN</name>
        <dbReference type="ChEBI" id="CHEBI:58210"/>
        <note>ligand shared between dimeric partners</note>
    </ligand>
</feature>
<dbReference type="InterPro" id="IPR052530">
    <property type="entry name" value="NAD(P)H_nitroreductase"/>
</dbReference>
<feature type="binding site" description="in other chain" evidence="8">
    <location>
        <begin position="131"/>
        <end position="133"/>
    </location>
    <ligand>
        <name>FMN</name>
        <dbReference type="ChEBI" id="CHEBI:58210"/>
        <note>ligand shared between dimeric partners</note>
    </ligand>
</feature>
<comment type="similarity">
    <text evidence="1 7">Belongs to the nitroreductase family.</text>
</comment>
<evidence type="ECO:0000256" key="5">
    <source>
        <dbReference type="ARBA" id="ARBA00023002"/>
    </source>
</evidence>
<dbReference type="InterPro" id="IPR000415">
    <property type="entry name" value="Nitroreductase-like"/>
</dbReference>
<dbReference type="InterPro" id="IPR029479">
    <property type="entry name" value="Nitroreductase"/>
</dbReference>
<evidence type="ECO:0000259" key="9">
    <source>
        <dbReference type="Pfam" id="PF00881"/>
    </source>
</evidence>
<dbReference type="STRING" id="1150469.RSPPHO_00085"/>
<protein>
    <recommendedName>
        <fullName evidence="7">Putative NAD(P)H nitroreductase</fullName>
        <ecNumber evidence="7">1.-.-.-</ecNumber>
    </recommendedName>
</protein>
<dbReference type="KEGG" id="rpm:RSPPHO_00085"/>
<evidence type="ECO:0000256" key="6">
    <source>
        <dbReference type="ARBA" id="ARBA00023027"/>
    </source>
</evidence>
<feature type="binding site" evidence="8">
    <location>
        <position position="35"/>
    </location>
    <ligand>
        <name>FMN</name>
        <dbReference type="ChEBI" id="CHEBI:58210"/>
        <note>ligand shared between dimeric partners</note>
    </ligand>
</feature>
<dbReference type="InterPro" id="IPR026021">
    <property type="entry name" value="YdjA-like"/>
</dbReference>
<keyword evidence="4 7" id="KW-0521">NADP</keyword>
<evidence type="ECO:0000256" key="7">
    <source>
        <dbReference type="PIRNR" id="PIRNR000232"/>
    </source>
</evidence>
<dbReference type="NCBIfam" id="NF008088">
    <property type="entry name" value="PRK10828.1"/>
    <property type="match status" value="1"/>
</dbReference>
<keyword evidence="11" id="KW-1185">Reference proteome</keyword>
<dbReference type="SUPFAM" id="SSF55469">
    <property type="entry name" value="FMN-dependent nitroreductase-like"/>
    <property type="match status" value="1"/>
</dbReference>
<dbReference type="Gene3D" id="3.40.109.10">
    <property type="entry name" value="NADH Oxidase"/>
    <property type="match status" value="1"/>
</dbReference>
<evidence type="ECO:0000256" key="1">
    <source>
        <dbReference type="ARBA" id="ARBA00007118"/>
    </source>
</evidence>
<evidence type="ECO:0000313" key="10">
    <source>
        <dbReference type="EMBL" id="CCG06711.1"/>
    </source>
</evidence>